<keyword evidence="3" id="KW-1185">Reference proteome</keyword>
<evidence type="ECO:0000313" key="3">
    <source>
        <dbReference type="Proteomes" id="UP001556367"/>
    </source>
</evidence>
<dbReference type="EMBL" id="JASNQZ010000004">
    <property type="protein sequence ID" value="KAL0958551.1"/>
    <property type="molecule type" value="Genomic_DNA"/>
</dbReference>
<dbReference type="PANTHER" id="PTHR40465">
    <property type="entry name" value="CHROMOSOME 1, WHOLE GENOME SHOTGUN SEQUENCE"/>
    <property type="match status" value="1"/>
</dbReference>
<feature type="transmembrane region" description="Helical" evidence="1">
    <location>
        <begin position="91"/>
        <end position="112"/>
    </location>
</feature>
<dbReference type="Proteomes" id="UP001556367">
    <property type="component" value="Unassembled WGS sequence"/>
</dbReference>
<evidence type="ECO:0000313" key="2">
    <source>
        <dbReference type="EMBL" id="KAL0958551.1"/>
    </source>
</evidence>
<keyword evidence="1" id="KW-1133">Transmembrane helix</keyword>
<reference evidence="3" key="1">
    <citation type="submission" date="2024-06" db="EMBL/GenBank/DDBJ databases">
        <title>Multi-omics analyses provide insights into the biosynthesis of the anticancer antibiotic pleurotin in Hohenbuehelia grisea.</title>
        <authorList>
            <person name="Weaver J.A."/>
            <person name="Alberti F."/>
        </authorList>
    </citation>
    <scope>NUCLEOTIDE SEQUENCE [LARGE SCALE GENOMIC DNA]</scope>
    <source>
        <strain evidence="3">T-177</strain>
    </source>
</reference>
<evidence type="ECO:0000256" key="1">
    <source>
        <dbReference type="SAM" id="Phobius"/>
    </source>
</evidence>
<comment type="caution">
    <text evidence="2">The sequence shown here is derived from an EMBL/GenBank/DDBJ whole genome shotgun (WGS) entry which is preliminary data.</text>
</comment>
<feature type="transmembrane region" description="Helical" evidence="1">
    <location>
        <begin position="58"/>
        <end position="79"/>
    </location>
</feature>
<gene>
    <name evidence="2" type="ORF">HGRIS_000691</name>
</gene>
<accession>A0ABR3JSJ8</accession>
<name>A0ABR3JSJ8_9AGAR</name>
<keyword evidence="1" id="KW-0812">Transmembrane</keyword>
<sequence length="150" mass="17461">MTPLYGLDKAAQVHHSLTCPVFARFRLILSAKPRFYPGYQHQRPSMLSPAEVAHGPMFIGYLFKCLLQGILMMQGYLYFTRFKKDRTFLKVIVALLMLADTVNIVFNTIYLYSALVIHFGDKDYLARSNWGERSRDVLLRFMLIRSYINP</sequence>
<dbReference type="PANTHER" id="PTHR40465:SF1">
    <property type="entry name" value="DUF6534 DOMAIN-CONTAINING PROTEIN"/>
    <property type="match status" value="1"/>
</dbReference>
<keyword evidence="1" id="KW-0472">Membrane</keyword>
<protein>
    <submittedName>
        <fullName evidence="2">Uncharacterized protein</fullName>
    </submittedName>
</protein>
<organism evidence="2 3">
    <name type="scientific">Hohenbuehelia grisea</name>
    <dbReference type="NCBI Taxonomy" id="104357"/>
    <lineage>
        <taxon>Eukaryota</taxon>
        <taxon>Fungi</taxon>
        <taxon>Dikarya</taxon>
        <taxon>Basidiomycota</taxon>
        <taxon>Agaricomycotina</taxon>
        <taxon>Agaricomycetes</taxon>
        <taxon>Agaricomycetidae</taxon>
        <taxon>Agaricales</taxon>
        <taxon>Pleurotineae</taxon>
        <taxon>Pleurotaceae</taxon>
        <taxon>Hohenbuehelia</taxon>
    </lineage>
</organism>
<proteinExistence type="predicted"/>